<reference evidence="2" key="1">
    <citation type="submission" date="2021-05" db="EMBL/GenBank/DDBJ databases">
        <title>Comparative genomics of three Colletotrichum scovillei strains and genetic complementation revealed genes involved fungal growth and virulence on chili pepper.</title>
        <authorList>
            <person name="Hsieh D.-K."/>
            <person name="Chuang S.-C."/>
            <person name="Chen C.-Y."/>
            <person name="Chao Y.-T."/>
            <person name="Lu M.-Y.J."/>
            <person name="Lee M.-H."/>
            <person name="Shih M.-C."/>
        </authorList>
    </citation>
    <scope>NUCLEOTIDE SEQUENCE</scope>
    <source>
        <strain evidence="2">Coll-153</strain>
    </source>
</reference>
<dbReference type="EMBL" id="JAESDN010000007">
    <property type="protein sequence ID" value="KAG7047875.1"/>
    <property type="molecule type" value="Genomic_DNA"/>
</dbReference>
<organism evidence="2 3">
    <name type="scientific">Colletotrichum scovillei</name>
    <dbReference type="NCBI Taxonomy" id="1209932"/>
    <lineage>
        <taxon>Eukaryota</taxon>
        <taxon>Fungi</taxon>
        <taxon>Dikarya</taxon>
        <taxon>Ascomycota</taxon>
        <taxon>Pezizomycotina</taxon>
        <taxon>Sordariomycetes</taxon>
        <taxon>Hypocreomycetidae</taxon>
        <taxon>Glomerellales</taxon>
        <taxon>Glomerellaceae</taxon>
        <taxon>Colletotrichum</taxon>
        <taxon>Colletotrichum acutatum species complex</taxon>
    </lineage>
</organism>
<accession>A0A9P7UGJ9</accession>
<evidence type="ECO:0000256" key="1">
    <source>
        <dbReference type="SAM" id="MobiDB-lite"/>
    </source>
</evidence>
<evidence type="ECO:0000313" key="3">
    <source>
        <dbReference type="Proteomes" id="UP000699042"/>
    </source>
</evidence>
<dbReference type="AlphaFoldDB" id="A0A9P7UGJ9"/>
<feature type="compositionally biased region" description="Basic residues" evidence="1">
    <location>
        <begin position="1"/>
        <end position="12"/>
    </location>
</feature>
<comment type="caution">
    <text evidence="2">The sequence shown here is derived from an EMBL/GenBank/DDBJ whole genome shotgun (WGS) entry which is preliminary data.</text>
</comment>
<gene>
    <name evidence="2" type="ORF">JMJ77_011213</name>
</gene>
<name>A0A9P7UGJ9_9PEZI</name>
<evidence type="ECO:0000313" key="2">
    <source>
        <dbReference type="EMBL" id="KAG7047875.1"/>
    </source>
</evidence>
<protein>
    <submittedName>
        <fullName evidence="2">Uncharacterized protein</fullName>
    </submittedName>
</protein>
<sequence length="87" mass="9937">MHGLRHKCHRRAQKDACSHTHASTYHRLACRPARVCILDLDGQKLHTTWKRLRSPMPSWSNPPSPHLSSNDASIFEGVVSYWIHTVG</sequence>
<proteinExistence type="predicted"/>
<feature type="region of interest" description="Disordered" evidence="1">
    <location>
        <begin position="1"/>
        <end position="21"/>
    </location>
</feature>
<dbReference type="Proteomes" id="UP000699042">
    <property type="component" value="Unassembled WGS sequence"/>
</dbReference>
<keyword evidence="3" id="KW-1185">Reference proteome</keyword>